<dbReference type="InterPro" id="IPR044929">
    <property type="entry name" value="DNA/RNA_non-sp_Endonuclease_sf"/>
</dbReference>
<dbReference type="PANTHER" id="PTHR13966:SF5">
    <property type="entry name" value="ENDONUCLEASE G, MITOCHONDRIAL"/>
    <property type="match status" value="1"/>
</dbReference>
<gene>
    <name evidence="3" type="ORF">FY550_04995</name>
</gene>
<dbReference type="InterPro" id="IPR020821">
    <property type="entry name" value="ENPP1-3/EXOG-like_nuc-like"/>
</dbReference>
<evidence type="ECO:0000313" key="3">
    <source>
        <dbReference type="EMBL" id="QEL10552.1"/>
    </source>
</evidence>
<dbReference type="Gene3D" id="3.40.570.10">
    <property type="entry name" value="Extracellular Endonuclease, subunit A"/>
    <property type="match status" value="1"/>
</dbReference>
<dbReference type="GO" id="GO:0003676">
    <property type="term" value="F:nucleic acid binding"/>
    <property type="evidence" value="ECO:0007669"/>
    <property type="project" value="InterPro"/>
</dbReference>
<dbReference type="KEGG" id="kuy:FY550_04995"/>
<dbReference type="SMART" id="SM00892">
    <property type="entry name" value="Endonuclease_NS"/>
    <property type="match status" value="1"/>
</dbReference>
<dbReference type="GO" id="GO:0046872">
    <property type="term" value="F:metal ion binding"/>
    <property type="evidence" value="ECO:0007669"/>
    <property type="project" value="InterPro"/>
</dbReference>
<dbReference type="PANTHER" id="PTHR13966">
    <property type="entry name" value="ENDONUCLEASE RELATED"/>
    <property type="match status" value="1"/>
</dbReference>
<name>A0A1S1NZ76_9GAMM</name>
<accession>A0A1S1NZ76</accession>
<feature type="domain" description="ENPP1-3/EXOG-like endonuclease/phosphodiesterase" evidence="1">
    <location>
        <begin position="65"/>
        <end position="258"/>
    </location>
</feature>
<evidence type="ECO:0000259" key="2">
    <source>
        <dbReference type="SMART" id="SM00892"/>
    </source>
</evidence>
<dbReference type="InterPro" id="IPR001604">
    <property type="entry name" value="Endo_G_ENPP1-like_dom"/>
</dbReference>
<proteinExistence type="predicted"/>
<dbReference type="SMART" id="SM00477">
    <property type="entry name" value="NUC"/>
    <property type="match status" value="1"/>
</dbReference>
<keyword evidence="3" id="KW-0378">Hydrolase</keyword>
<protein>
    <submittedName>
        <fullName evidence="3">DNA/RNA non-specific endonuclease</fullName>
    </submittedName>
</protein>
<dbReference type="InterPro" id="IPR044925">
    <property type="entry name" value="His-Me_finger_sf"/>
</dbReference>
<sequence>MAARAPLGLMRRLPRMGKAGILGAAVLGGLWYWQERDYRAQMSWMGPPEAQVWYDWHTLNRTLRNDGYMVGWSDLRRNPLWVTYRLTRVADPEAGPRPSGFREDIRAIWRTTSSDYTGTGYDRGHMAPNYAIAVVNGRAAQQDTFLMTNVAPQRPALNRKLWQRLEEVIIDDFVPHFGTVWVTDGPIFDSSVTRLPSLIEIPDAFYKILVIPGRHPKMLGFIMPQKVSGNEPLDRFVVSVDEIEARTGLDFFSQLPDGVEHQLESRSDPGAWQLKRYARQPSRY</sequence>
<evidence type="ECO:0000313" key="4">
    <source>
        <dbReference type="Proteomes" id="UP000322553"/>
    </source>
</evidence>
<dbReference type="InterPro" id="IPR040255">
    <property type="entry name" value="Non-specific_endonuclease"/>
</dbReference>
<keyword evidence="3" id="KW-0540">Nuclease</keyword>
<dbReference type="AlphaFoldDB" id="A0A1S1NZ76"/>
<evidence type="ECO:0000259" key="1">
    <source>
        <dbReference type="SMART" id="SM00477"/>
    </source>
</evidence>
<dbReference type="EMBL" id="CP043420">
    <property type="protein sequence ID" value="QEL10552.1"/>
    <property type="molecule type" value="Genomic_DNA"/>
</dbReference>
<organism evidence="3 4">
    <name type="scientific">Kushneria phosphatilytica</name>
    <dbReference type="NCBI Taxonomy" id="657387"/>
    <lineage>
        <taxon>Bacteria</taxon>
        <taxon>Pseudomonadati</taxon>
        <taxon>Pseudomonadota</taxon>
        <taxon>Gammaproteobacteria</taxon>
        <taxon>Oceanospirillales</taxon>
        <taxon>Halomonadaceae</taxon>
        <taxon>Kushneria</taxon>
    </lineage>
</organism>
<keyword evidence="4" id="KW-1185">Reference proteome</keyword>
<dbReference type="SUPFAM" id="SSF54060">
    <property type="entry name" value="His-Me finger endonucleases"/>
    <property type="match status" value="1"/>
</dbReference>
<dbReference type="STRING" id="657387.BH688_01240"/>
<feature type="domain" description="DNA/RNA non-specific endonuclease/pyrophosphatase/phosphodiesterase" evidence="2">
    <location>
        <begin position="64"/>
        <end position="258"/>
    </location>
</feature>
<dbReference type="GO" id="GO:0016787">
    <property type="term" value="F:hydrolase activity"/>
    <property type="evidence" value="ECO:0007669"/>
    <property type="project" value="InterPro"/>
</dbReference>
<dbReference type="RefSeq" id="WP_070976213.1">
    <property type="nucleotide sequence ID" value="NZ_CP043420.1"/>
</dbReference>
<dbReference type="GO" id="GO:0004519">
    <property type="term" value="F:endonuclease activity"/>
    <property type="evidence" value="ECO:0007669"/>
    <property type="project" value="UniProtKB-KW"/>
</dbReference>
<dbReference type="OrthoDB" id="9811262at2"/>
<keyword evidence="3" id="KW-0255">Endonuclease</keyword>
<dbReference type="Pfam" id="PF01223">
    <property type="entry name" value="Endonuclease_NS"/>
    <property type="match status" value="1"/>
</dbReference>
<dbReference type="Proteomes" id="UP000322553">
    <property type="component" value="Chromosome"/>
</dbReference>
<reference evidence="3 4" key="1">
    <citation type="submission" date="2019-08" db="EMBL/GenBank/DDBJ databases">
        <title>Complete genome sequence of Kushneria sp. YCWA18, a halophilic phosphate-solubilizing bacterium isolated from Daqiao saltern in China.</title>
        <authorList>
            <person name="Du G.-X."/>
            <person name="Qu L.-Y."/>
        </authorList>
    </citation>
    <scope>NUCLEOTIDE SEQUENCE [LARGE SCALE GENOMIC DNA]</scope>
    <source>
        <strain evidence="3 4">YCWA18</strain>
    </source>
</reference>